<organism evidence="11 12">
    <name type="scientific">Vibrio inusitatus NBRC 102082</name>
    <dbReference type="NCBI Taxonomy" id="1219070"/>
    <lineage>
        <taxon>Bacteria</taxon>
        <taxon>Pseudomonadati</taxon>
        <taxon>Pseudomonadota</taxon>
        <taxon>Gammaproteobacteria</taxon>
        <taxon>Vibrionales</taxon>
        <taxon>Vibrionaceae</taxon>
        <taxon>Vibrio</taxon>
    </lineage>
</organism>
<dbReference type="NCBIfam" id="TIGR00109">
    <property type="entry name" value="hemH"/>
    <property type="match status" value="1"/>
</dbReference>
<evidence type="ECO:0000313" key="11">
    <source>
        <dbReference type="EMBL" id="GEA49451.1"/>
    </source>
</evidence>
<evidence type="ECO:0000256" key="6">
    <source>
        <dbReference type="ARBA" id="ARBA00023239"/>
    </source>
</evidence>
<dbReference type="InterPro" id="IPR001015">
    <property type="entry name" value="Ferrochelatase"/>
</dbReference>
<comment type="function">
    <text evidence="9 10">Catalyzes the ferrous insertion into protoporphyrin IX.</text>
</comment>
<dbReference type="InterPro" id="IPR033659">
    <property type="entry name" value="Ferrochelatase_N"/>
</dbReference>
<dbReference type="Gene3D" id="3.40.50.1400">
    <property type="match status" value="2"/>
</dbReference>
<dbReference type="EC" id="4.98.1.1" evidence="9 10"/>
<dbReference type="RefSeq" id="WP_141343807.1">
    <property type="nucleotide sequence ID" value="NZ_BJLF01000001.1"/>
</dbReference>
<dbReference type="GO" id="GO:0005737">
    <property type="term" value="C:cytoplasm"/>
    <property type="evidence" value="ECO:0007669"/>
    <property type="project" value="UniProtKB-SubCell"/>
</dbReference>
<evidence type="ECO:0000256" key="9">
    <source>
        <dbReference type="HAMAP-Rule" id="MF_00323"/>
    </source>
</evidence>
<feature type="binding site" evidence="9">
    <location>
        <position position="275"/>
    </location>
    <ligand>
        <name>Fe(2+)</name>
        <dbReference type="ChEBI" id="CHEBI:29033"/>
    </ligand>
</feature>
<dbReference type="GO" id="GO:0004325">
    <property type="term" value="F:ferrochelatase activity"/>
    <property type="evidence" value="ECO:0007669"/>
    <property type="project" value="UniProtKB-UniRule"/>
</dbReference>
<keyword evidence="7 9" id="KW-0627">Porphyrin biosynthesis</keyword>
<accession>A0A4Y3HRA3</accession>
<evidence type="ECO:0000256" key="5">
    <source>
        <dbReference type="ARBA" id="ARBA00023133"/>
    </source>
</evidence>
<dbReference type="UniPathway" id="UPA00252">
    <property type="reaction ID" value="UER00325"/>
</dbReference>
<sequence length="324" mass="36383">MENQSKTGVLLVNLGTPDEATPKAVKRFLSQFLHDKRVVDMTRWLWCPLLHGVILPIRAPKVAKLYQGVWMNEGSPLMVFSRRQASKLKQSLNVPVELGMTYGNPSLLTGVQSLVEQGVEKVIVLPLYPQYSATTTAAVVDGLGKAFKKMTVVPAFDVIGDYHDHPLYIKALADSVRDAWHERGESQYLLCSYHGIPKRYADNGDVYPQHCEKTTELLAKELELGPDRIGMTYQSRFGREEWLQPYTDKTLEKLPNQDVKTLDIMAPAFSVDCLETLEELSEECCDIYKDAGGESFNYIPCLNDSEAHIKLMASLVSARLLISE</sequence>
<dbReference type="InterPro" id="IPR033644">
    <property type="entry name" value="Ferrochelatase_C"/>
</dbReference>
<keyword evidence="4 9" id="KW-0408">Iron</keyword>
<evidence type="ECO:0000256" key="7">
    <source>
        <dbReference type="ARBA" id="ARBA00023244"/>
    </source>
</evidence>
<dbReference type="InterPro" id="IPR019772">
    <property type="entry name" value="Ferrochelatase_AS"/>
</dbReference>
<keyword evidence="6 9" id="KW-0456">Lyase</keyword>
<evidence type="ECO:0000256" key="3">
    <source>
        <dbReference type="ARBA" id="ARBA00022723"/>
    </source>
</evidence>
<evidence type="ECO:0000256" key="2">
    <source>
        <dbReference type="ARBA" id="ARBA00022490"/>
    </source>
</evidence>
<dbReference type="HAMAP" id="MF_00323">
    <property type="entry name" value="Ferrochelatase"/>
    <property type="match status" value="1"/>
</dbReference>
<comment type="caution">
    <text evidence="11">The sequence shown here is derived from an EMBL/GenBank/DDBJ whole genome shotgun (WGS) entry which is preliminary data.</text>
</comment>
<evidence type="ECO:0000256" key="4">
    <source>
        <dbReference type="ARBA" id="ARBA00023004"/>
    </source>
</evidence>
<protein>
    <recommendedName>
        <fullName evidence="9 10">Ferrochelatase</fullName>
        <ecNumber evidence="9 10">4.98.1.1</ecNumber>
    </recommendedName>
    <alternativeName>
        <fullName evidence="9">Heme synthase</fullName>
    </alternativeName>
    <alternativeName>
        <fullName evidence="9">Protoheme ferro-lyase</fullName>
    </alternativeName>
</protein>
<comment type="similarity">
    <text evidence="1 9 10">Belongs to the ferrochelatase family.</text>
</comment>
<keyword evidence="3 9" id="KW-0479">Metal-binding</keyword>
<evidence type="ECO:0000256" key="10">
    <source>
        <dbReference type="RuleBase" id="RU000607"/>
    </source>
</evidence>
<reference evidence="11 12" key="1">
    <citation type="submission" date="2019-06" db="EMBL/GenBank/DDBJ databases">
        <title>Whole genome shotgun sequence of Vibrio inusitatus NBRC 102082.</title>
        <authorList>
            <person name="Hosoyama A."/>
            <person name="Uohara A."/>
            <person name="Ohji S."/>
            <person name="Ichikawa N."/>
        </authorList>
    </citation>
    <scope>NUCLEOTIDE SEQUENCE [LARGE SCALE GENOMIC DNA]</scope>
    <source>
        <strain evidence="11 12">NBRC 102082</strain>
    </source>
</reference>
<name>A0A4Y3HRA3_9VIBR</name>
<evidence type="ECO:0000256" key="8">
    <source>
        <dbReference type="ARBA" id="ARBA00024536"/>
    </source>
</evidence>
<dbReference type="GO" id="GO:0006783">
    <property type="term" value="P:heme biosynthetic process"/>
    <property type="evidence" value="ECO:0007669"/>
    <property type="project" value="UniProtKB-UniRule"/>
</dbReference>
<dbReference type="Pfam" id="PF00762">
    <property type="entry name" value="Ferrochelatase"/>
    <property type="match status" value="1"/>
</dbReference>
<dbReference type="CDD" id="cd03411">
    <property type="entry name" value="Ferrochelatase_N"/>
    <property type="match status" value="1"/>
</dbReference>
<evidence type="ECO:0000256" key="1">
    <source>
        <dbReference type="ARBA" id="ARBA00007718"/>
    </source>
</evidence>
<comment type="catalytic activity">
    <reaction evidence="9 10">
        <text>heme b + 2 H(+) = protoporphyrin IX + Fe(2+)</text>
        <dbReference type="Rhea" id="RHEA:22584"/>
        <dbReference type="ChEBI" id="CHEBI:15378"/>
        <dbReference type="ChEBI" id="CHEBI:29033"/>
        <dbReference type="ChEBI" id="CHEBI:57306"/>
        <dbReference type="ChEBI" id="CHEBI:60344"/>
        <dbReference type="EC" id="4.98.1.1"/>
    </reaction>
</comment>
<feature type="binding site" evidence="9">
    <location>
        <position position="194"/>
    </location>
    <ligand>
        <name>Fe(2+)</name>
        <dbReference type="ChEBI" id="CHEBI:29033"/>
    </ligand>
</feature>
<gene>
    <name evidence="9 11" type="primary">hemH</name>
    <name evidence="11" type="ORF">VIN01S_02550</name>
</gene>
<keyword evidence="5 9" id="KW-0350">Heme biosynthesis</keyword>
<dbReference type="Proteomes" id="UP000318717">
    <property type="component" value="Unassembled WGS sequence"/>
</dbReference>
<dbReference type="FunFam" id="3.40.50.1400:FF:000002">
    <property type="entry name" value="Ferrochelatase"/>
    <property type="match status" value="1"/>
</dbReference>
<dbReference type="EMBL" id="BJLF01000001">
    <property type="protein sequence ID" value="GEA49451.1"/>
    <property type="molecule type" value="Genomic_DNA"/>
</dbReference>
<evidence type="ECO:0000313" key="12">
    <source>
        <dbReference type="Proteomes" id="UP000318717"/>
    </source>
</evidence>
<comment type="pathway">
    <text evidence="9 10">Porphyrin-containing compound metabolism; protoheme biosynthesis; protoheme from protoporphyrin-IX: step 1/1.</text>
</comment>
<keyword evidence="2 9" id="KW-0963">Cytoplasm</keyword>
<dbReference type="AlphaFoldDB" id="A0A4Y3HRA3"/>
<dbReference type="CDD" id="cd00419">
    <property type="entry name" value="Ferrochelatase_C"/>
    <property type="match status" value="1"/>
</dbReference>
<keyword evidence="12" id="KW-1185">Reference proteome</keyword>
<comment type="catalytic activity">
    <reaction evidence="8">
        <text>Fe-coproporphyrin III + 2 H(+) = coproporphyrin III + Fe(2+)</text>
        <dbReference type="Rhea" id="RHEA:49572"/>
        <dbReference type="ChEBI" id="CHEBI:15378"/>
        <dbReference type="ChEBI" id="CHEBI:29033"/>
        <dbReference type="ChEBI" id="CHEBI:68438"/>
        <dbReference type="ChEBI" id="CHEBI:131725"/>
        <dbReference type="EC" id="4.99.1.9"/>
    </reaction>
    <physiologicalReaction direction="right-to-left" evidence="8">
        <dbReference type="Rhea" id="RHEA:49574"/>
    </physiologicalReaction>
</comment>
<comment type="subcellular location">
    <subcellularLocation>
        <location evidence="9 10">Cytoplasm</location>
    </subcellularLocation>
</comment>
<dbReference type="PROSITE" id="PS00534">
    <property type="entry name" value="FERROCHELATASE"/>
    <property type="match status" value="1"/>
</dbReference>
<dbReference type="SUPFAM" id="SSF53800">
    <property type="entry name" value="Chelatase"/>
    <property type="match status" value="1"/>
</dbReference>
<proteinExistence type="inferred from homology"/>
<dbReference type="PANTHER" id="PTHR11108">
    <property type="entry name" value="FERROCHELATASE"/>
    <property type="match status" value="1"/>
</dbReference>
<dbReference type="GO" id="GO:0046872">
    <property type="term" value="F:metal ion binding"/>
    <property type="evidence" value="ECO:0007669"/>
    <property type="project" value="UniProtKB-KW"/>
</dbReference>
<dbReference type="OrthoDB" id="9809741at2"/>
<dbReference type="PANTHER" id="PTHR11108:SF1">
    <property type="entry name" value="FERROCHELATASE, MITOCHONDRIAL"/>
    <property type="match status" value="1"/>
</dbReference>